<gene>
    <name evidence="1" type="ORF">BV25DRAFT_1910247</name>
</gene>
<protein>
    <submittedName>
        <fullName evidence="1">Uncharacterized protein</fullName>
    </submittedName>
</protein>
<keyword evidence="2" id="KW-1185">Reference proteome</keyword>
<accession>A0ACB8SEZ3</accession>
<reference evidence="1" key="2">
    <citation type="journal article" date="2022" name="New Phytol.">
        <title>Evolutionary transition to the ectomycorrhizal habit in the genomes of a hyperdiverse lineage of mushroom-forming fungi.</title>
        <authorList>
            <person name="Looney B."/>
            <person name="Miyauchi S."/>
            <person name="Morin E."/>
            <person name="Drula E."/>
            <person name="Courty P.E."/>
            <person name="Kohler A."/>
            <person name="Kuo A."/>
            <person name="LaButti K."/>
            <person name="Pangilinan J."/>
            <person name="Lipzen A."/>
            <person name="Riley R."/>
            <person name="Andreopoulos W."/>
            <person name="He G."/>
            <person name="Johnson J."/>
            <person name="Nolan M."/>
            <person name="Tritt A."/>
            <person name="Barry K.W."/>
            <person name="Grigoriev I.V."/>
            <person name="Nagy L.G."/>
            <person name="Hibbett D."/>
            <person name="Henrissat B."/>
            <person name="Matheny P.B."/>
            <person name="Labbe J."/>
            <person name="Martin F.M."/>
        </authorList>
    </citation>
    <scope>NUCLEOTIDE SEQUENCE</scope>
    <source>
        <strain evidence="1">HHB10654</strain>
    </source>
</reference>
<organism evidence="1 2">
    <name type="scientific">Artomyces pyxidatus</name>
    <dbReference type="NCBI Taxonomy" id="48021"/>
    <lineage>
        <taxon>Eukaryota</taxon>
        <taxon>Fungi</taxon>
        <taxon>Dikarya</taxon>
        <taxon>Basidiomycota</taxon>
        <taxon>Agaricomycotina</taxon>
        <taxon>Agaricomycetes</taxon>
        <taxon>Russulales</taxon>
        <taxon>Auriscalpiaceae</taxon>
        <taxon>Artomyces</taxon>
    </lineage>
</organism>
<comment type="caution">
    <text evidence="1">The sequence shown here is derived from an EMBL/GenBank/DDBJ whole genome shotgun (WGS) entry which is preliminary data.</text>
</comment>
<dbReference type="EMBL" id="MU277392">
    <property type="protein sequence ID" value="KAI0054565.1"/>
    <property type="molecule type" value="Genomic_DNA"/>
</dbReference>
<name>A0ACB8SEZ3_9AGAM</name>
<proteinExistence type="predicted"/>
<reference evidence="1" key="1">
    <citation type="submission" date="2021-03" db="EMBL/GenBank/DDBJ databases">
        <authorList>
            <consortium name="DOE Joint Genome Institute"/>
            <person name="Ahrendt S."/>
            <person name="Looney B.P."/>
            <person name="Miyauchi S."/>
            <person name="Morin E."/>
            <person name="Drula E."/>
            <person name="Courty P.E."/>
            <person name="Chicoki N."/>
            <person name="Fauchery L."/>
            <person name="Kohler A."/>
            <person name="Kuo A."/>
            <person name="Labutti K."/>
            <person name="Pangilinan J."/>
            <person name="Lipzen A."/>
            <person name="Riley R."/>
            <person name="Andreopoulos W."/>
            <person name="He G."/>
            <person name="Johnson J."/>
            <person name="Barry K.W."/>
            <person name="Grigoriev I.V."/>
            <person name="Nagy L."/>
            <person name="Hibbett D."/>
            <person name="Henrissat B."/>
            <person name="Matheny P.B."/>
            <person name="Labbe J."/>
            <person name="Martin F."/>
        </authorList>
    </citation>
    <scope>NUCLEOTIDE SEQUENCE</scope>
    <source>
        <strain evidence="1">HHB10654</strain>
    </source>
</reference>
<evidence type="ECO:0000313" key="2">
    <source>
        <dbReference type="Proteomes" id="UP000814140"/>
    </source>
</evidence>
<evidence type="ECO:0000313" key="1">
    <source>
        <dbReference type="EMBL" id="KAI0054565.1"/>
    </source>
</evidence>
<sequence>MPRNTTFKPQQYVCPIGTTAACRRGFRSLGGLTRHRHTIHPAADNIPPPPLQPRRVTVEDVEEGDDDDMEPLGGPYVLHHPIIDGTPCDQQSNDLPPNTASPAYVSPTGANADNWAPFSDRPAFEIADLLYHRTQMPATHLNDLMSYWAASQTHEGDQPPFANNLAVIEALDSINIANAPWESFSASYSGKIPDNDPPPWMLAKYDVWFRDPRTLLRRQLGNPDFAEEIDYSPRQVFDARGKRQWSDFMTGNWAWKQADKIAEDENTHGAMFVPVILGSDKTTVSVATGQTEYWPLYISNGAIHNNVRRAHRNGVSLLGFLAIPKTDKAYAKDVGFRRFRRQLLHASLTRILQSLRPGMTVPEVTRCPDGHFRRVIYGLGPYIADYPEQVLLSCTVQNWCPRCTAHHDDLDGPGQQRSHEHTRLLTGLFDSTTLWNNYGIVHETMPFTASFPRADIHELLSPDILHQIIKGTFKDHLVTWVDEYLKVAHSPEDAAAISADIDRRIAAVPTFPGLRHFYDGRGYKQWTGDDSKALMKVYLPAIAGHVPSQMVQAISAFLDFCYLVRRSVIDEDTLDALDDALGRFHANRVIFETTGARLGGFSLPRQHSLKHFRYLIEQFAAPNGLCSSITESKHIKAVKEPWRRSSHFEALGQMLITNQRLDNIAAARVDFAARGMLDGPCVSPFVATVIAAQAVHDPPAAAVPAAPIAAADEEDGPVDGPRVLGCVTLALRPARGYPRQVHDLAIAVNQPDLGDLIRRFLYDQLNPHSLIPASERDIDDCPTFYSRISVFKSALAQYYTPSDLSGIGGMHRQRIQSVASWRHGPPRRDCIFIQKDNALPGMRGLYVAQAVLLFSFRFRHVVYPCALVHWFIPVSDEPDPDTGMWIVKPDLDWRGERVADVIHLDSVLRNAHLIPVYGEDFVPQNFDPSYSLHAYAAFYVNKFSDHHANETAF</sequence>
<dbReference type="Proteomes" id="UP000814140">
    <property type="component" value="Unassembled WGS sequence"/>
</dbReference>